<evidence type="ECO:0000313" key="1">
    <source>
        <dbReference type="EMBL" id="ADP69224.1"/>
    </source>
</evidence>
<dbReference type="EMBL" id="HM596271">
    <property type="protein sequence ID" value="ADP69224.1"/>
    <property type="molecule type" value="Genomic_DNA"/>
</dbReference>
<protein>
    <submittedName>
        <fullName evidence="1">Putative head-tail adaptor</fullName>
    </submittedName>
</protein>
<name>E3W8F7_9CAUD</name>
<proteinExistence type="predicted"/>
<keyword evidence="2" id="KW-1185">Reference proteome</keyword>
<dbReference type="KEGG" id="vg:65072096"/>
<accession>E3W8F7</accession>
<dbReference type="RefSeq" id="YP_010083086.1">
    <property type="nucleotide sequence ID" value="NC_055037.1"/>
</dbReference>
<evidence type="ECO:0000313" key="2">
    <source>
        <dbReference type="Proteomes" id="UP000257750"/>
    </source>
</evidence>
<sequence>MVMKYDAVLYLITETDVQDDIGNYKPIKTPRKVYANPFTVGRAEFSAAAQKGLTPEYSFQVNTIDYAGEEKAQYLGQEYDIYRTQQSGDKTTVYLTKRVANGGN</sequence>
<organism evidence="1 2">
    <name type="scientific">Leuconostoc phage phiMH1</name>
    <dbReference type="NCBI Taxonomy" id="912321"/>
    <lineage>
        <taxon>Viruses</taxon>
        <taxon>Duplodnaviria</taxon>
        <taxon>Heunggongvirae</taxon>
        <taxon>Uroviricota</taxon>
        <taxon>Caudoviricetes</taxon>
        <taxon>Seongbukvirus</taxon>
        <taxon>Seongbukvirus MH1</taxon>
    </lineage>
</organism>
<dbReference type="GeneID" id="65072096"/>
<dbReference type="Proteomes" id="UP000257750">
    <property type="component" value="Segment"/>
</dbReference>
<reference evidence="1 2" key="1">
    <citation type="journal article" date="2010" name="Arch. Virol.">
        <title>Complete genome sequence of ?MH1, a Leuconostoc temperate phage.</title>
        <authorList>
            <person name="Jang S.H."/>
            <person name="Hwang M.H."/>
            <person name="Chang H.I."/>
        </authorList>
    </citation>
    <scope>NUCLEOTIDE SEQUENCE [LARGE SCALE GENOMIC DNA]</scope>
</reference>